<dbReference type="Proteomes" id="UP000251995">
    <property type="component" value="Chromosome"/>
</dbReference>
<dbReference type="InterPro" id="IPR024078">
    <property type="entry name" value="LmbE-like_dom_sf"/>
</dbReference>
<dbReference type="InterPro" id="IPR003737">
    <property type="entry name" value="GlcNAc_PI_deacetylase-related"/>
</dbReference>
<protein>
    <recommendedName>
        <fullName evidence="5">GlcNAc-PI de-N-acetylase</fullName>
    </recommendedName>
</protein>
<dbReference type="PROSITE" id="PS51257">
    <property type="entry name" value="PROKAR_LIPOPROTEIN"/>
    <property type="match status" value="1"/>
</dbReference>
<organism evidence="3 4">
    <name type="scientific">Acidipropionibacterium virtanenii</name>
    <dbReference type="NCBI Taxonomy" id="2057246"/>
    <lineage>
        <taxon>Bacteria</taxon>
        <taxon>Bacillati</taxon>
        <taxon>Actinomycetota</taxon>
        <taxon>Actinomycetes</taxon>
        <taxon>Propionibacteriales</taxon>
        <taxon>Propionibacteriaceae</taxon>
        <taxon>Acidipropionibacterium</taxon>
    </lineage>
</organism>
<dbReference type="Gene3D" id="3.40.50.10320">
    <property type="entry name" value="LmbE-like"/>
    <property type="match status" value="1"/>
</dbReference>
<reference evidence="3 4" key="1">
    <citation type="submission" date="2017-12" db="EMBL/GenBank/DDBJ databases">
        <title>The whole genome sequence of the Acidipropionibacterium virtanenii sp. nov. type strain JS278.</title>
        <authorList>
            <person name="Laine P."/>
            <person name="Deptula P."/>
            <person name="Varmanen P."/>
            <person name="Auvinen P."/>
        </authorList>
    </citation>
    <scope>NUCLEOTIDE SEQUENCE [LARGE SCALE GENOMIC DNA]</scope>
    <source>
        <strain evidence="3 4">JS278</strain>
    </source>
</reference>
<dbReference type="AlphaFoldDB" id="A0A344UTU5"/>
<dbReference type="SUPFAM" id="SSF102588">
    <property type="entry name" value="LmbE-like"/>
    <property type="match status" value="1"/>
</dbReference>
<evidence type="ECO:0008006" key="5">
    <source>
        <dbReference type="Google" id="ProtNLM"/>
    </source>
</evidence>
<name>A0A344UTU5_9ACTN</name>
<dbReference type="PANTHER" id="PTHR12993">
    <property type="entry name" value="N-ACETYLGLUCOSAMINYL-PHOSPHATIDYLINOSITOL DE-N-ACETYLASE-RELATED"/>
    <property type="match status" value="1"/>
</dbReference>
<dbReference type="PANTHER" id="PTHR12993:SF26">
    <property type="entry name" value="1D-MYO-INOSITOL 2-ACETAMIDO-2-DEOXY-ALPHA-D-GLUCOPYRANOSIDE DEACETYLASE"/>
    <property type="match status" value="1"/>
</dbReference>
<keyword evidence="4" id="KW-1185">Reference proteome</keyword>
<evidence type="ECO:0000256" key="1">
    <source>
        <dbReference type="ARBA" id="ARBA00022833"/>
    </source>
</evidence>
<keyword evidence="2" id="KW-0732">Signal</keyword>
<dbReference type="GO" id="GO:0016137">
    <property type="term" value="P:glycoside metabolic process"/>
    <property type="evidence" value="ECO:0007669"/>
    <property type="project" value="UniProtKB-ARBA"/>
</dbReference>
<sequence>MRARTLCTFMLPLVLAIAVTGCTSRDSSADQAEPATVVAPEVPMNGERFEFHSAQPTRFARGVILQKLDNRTWVTVGEGRTGADGRFRFTLRADGILTLRALSPATTHQGRSYAQTITTPVTVRSVDQSVRLTAASSSALSLSAVSYPVRPGRTVTLQQREGAIWADAGTGRVDTDGHLTLRLPRPRASIDYRVRMSAWNGAPALTSAGVSVTGTDPRADHCTRTVLSIVAHQDDEILFMNPDIQKDLDAGACATTVYLTAGDSGDGDQYWRNREIGPEMAYSTMTGMDAGPGWTDGERTFAGHRVHVSTSPGSGRITLYSLRLPDGALDGTGTRTTGNQSVIKLLDNRIRSITPLDGSRSYDRAGLIATVRAIAESSGATTVRILDPRSGQGDHADHMASARVALEALGGVRAPVLAYRGYGITSAPANVTGKALARKTAALLSYAAYDPELCGPAATCPSGDTARWVQRQYRAPRVSPG</sequence>
<evidence type="ECO:0000313" key="4">
    <source>
        <dbReference type="Proteomes" id="UP000251995"/>
    </source>
</evidence>
<dbReference type="RefSeq" id="WP_181833853.1">
    <property type="nucleotide sequence ID" value="NZ_CP025198.1"/>
</dbReference>
<gene>
    <name evidence="3" type="ORF">JS278_01529</name>
</gene>
<accession>A0A344UTU5</accession>
<keyword evidence="1" id="KW-0862">Zinc</keyword>
<dbReference type="Pfam" id="PF02585">
    <property type="entry name" value="PIG-L"/>
    <property type="match status" value="1"/>
</dbReference>
<dbReference type="EMBL" id="CP025198">
    <property type="protein sequence ID" value="AXE38693.1"/>
    <property type="molecule type" value="Genomic_DNA"/>
</dbReference>
<feature type="chain" id="PRO_5039561421" description="GlcNAc-PI de-N-acetylase" evidence="2">
    <location>
        <begin position="19"/>
        <end position="481"/>
    </location>
</feature>
<evidence type="ECO:0000256" key="2">
    <source>
        <dbReference type="SAM" id="SignalP"/>
    </source>
</evidence>
<dbReference type="GO" id="GO:0016811">
    <property type="term" value="F:hydrolase activity, acting on carbon-nitrogen (but not peptide) bonds, in linear amides"/>
    <property type="evidence" value="ECO:0007669"/>
    <property type="project" value="TreeGrafter"/>
</dbReference>
<evidence type="ECO:0000313" key="3">
    <source>
        <dbReference type="EMBL" id="AXE38693.1"/>
    </source>
</evidence>
<feature type="signal peptide" evidence="2">
    <location>
        <begin position="1"/>
        <end position="18"/>
    </location>
</feature>
<proteinExistence type="predicted"/>
<dbReference type="KEGG" id="acij:JS278_01529"/>